<gene>
    <name evidence="2" type="ORF">J2Z17_001719</name>
</gene>
<keyword evidence="1" id="KW-0732">Signal</keyword>
<feature type="signal peptide" evidence="1">
    <location>
        <begin position="1"/>
        <end position="19"/>
    </location>
</feature>
<dbReference type="EMBL" id="JAGGJU010000004">
    <property type="protein sequence ID" value="MBP1850285.1"/>
    <property type="molecule type" value="Genomic_DNA"/>
</dbReference>
<dbReference type="RefSeq" id="WP_209943908.1">
    <property type="nucleotide sequence ID" value="NZ_JAGGJU010000004.1"/>
</dbReference>
<proteinExistence type="predicted"/>
<name>A0ABS4DX89_9HYPH</name>
<evidence type="ECO:0000313" key="2">
    <source>
        <dbReference type="EMBL" id="MBP1850285.1"/>
    </source>
</evidence>
<reference evidence="2 3" key="1">
    <citation type="submission" date="2021-03" db="EMBL/GenBank/DDBJ databases">
        <title>Genomic Encyclopedia of Type Strains, Phase IV (KMG-IV): sequencing the most valuable type-strain genomes for metagenomic binning, comparative biology and taxonomic classification.</title>
        <authorList>
            <person name="Goeker M."/>
        </authorList>
    </citation>
    <scope>NUCLEOTIDE SEQUENCE [LARGE SCALE GENOMIC DNA]</scope>
    <source>
        <strain evidence="2 3">DSM 21600</strain>
    </source>
</reference>
<sequence>MFAKVARGVLFLSMATALASCNSTGSGLGFGKSNPPADAGRAAAVVQGICPPLELRTGTAFYRTYANGGKDDPEKVIYQASLADSTRACTRNDTSLGVKVMVQGRLIAGPVGKAGTVQLPIRVEVVQGDQVIYSELTQFPVTLADADLPQQFLFTKDVAGLPGDITGFAKVYVGFDDGAKTKKR</sequence>
<accession>A0ABS4DX89</accession>
<protein>
    <recommendedName>
        <fullName evidence="4">Lipoprotein</fullName>
    </recommendedName>
</protein>
<keyword evidence="3" id="KW-1185">Reference proteome</keyword>
<evidence type="ECO:0008006" key="4">
    <source>
        <dbReference type="Google" id="ProtNLM"/>
    </source>
</evidence>
<dbReference type="PROSITE" id="PS51257">
    <property type="entry name" value="PROKAR_LIPOPROTEIN"/>
    <property type="match status" value="1"/>
</dbReference>
<comment type="caution">
    <text evidence="2">The sequence shown here is derived from an EMBL/GenBank/DDBJ whole genome shotgun (WGS) entry which is preliminary data.</text>
</comment>
<evidence type="ECO:0000313" key="3">
    <source>
        <dbReference type="Proteomes" id="UP000759443"/>
    </source>
</evidence>
<dbReference type="Proteomes" id="UP000759443">
    <property type="component" value="Unassembled WGS sequence"/>
</dbReference>
<feature type="chain" id="PRO_5046699798" description="Lipoprotein" evidence="1">
    <location>
        <begin position="20"/>
        <end position="184"/>
    </location>
</feature>
<organism evidence="2 3">
    <name type="scientific">Rhizobium halophytocola</name>
    <dbReference type="NCBI Taxonomy" id="735519"/>
    <lineage>
        <taxon>Bacteria</taxon>
        <taxon>Pseudomonadati</taxon>
        <taxon>Pseudomonadota</taxon>
        <taxon>Alphaproteobacteria</taxon>
        <taxon>Hyphomicrobiales</taxon>
        <taxon>Rhizobiaceae</taxon>
        <taxon>Rhizobium/Agrobacterium group</taxon>
        <taxon>Rhizobium</taxon>
    </lineage>
</organism>
<evidence type="ECO:0000256" key="1">
    <source>
        <dbReference type="SAM" id="SignalP"/>
    </source>
</evidence>